<proteinExistence type="predicted"/>
<sequence>MKGLGAAAAQPVKWAIGTQGGRPRLTRAIWIALPIWVIIWLSARLAVPPGPTEFGYWVVDYRFGFVRRGMAGEIADALGPHGYAILPWVCIAVFLAAIAAMARAIFTYRGVDPAVRNGLAIVFILLPCSTLYGLMNARPELLGAALSITSTLILRRTQTYSRALVTSAGIGIVTLFLTLVHEAIALEFSLGFVLSFTVWAVRHDQSYRRLLGLLSAACLPGILVALYFSATAGATRVAERFCAIGPAGRWRTPMLPGGSGDLRVWTCRLSTQSLDLNASQAVQIVWTDRGWIALGGSLGIVALAVVVFALRSTDATRVPWDSIRPRHWVLASAAAALYLPVFATTVDTTRWFVLIAFDVAVGYVSAFLITGAEAGHTVPSAPRFVRIAILVLLVFPPLPASVVPLHPADLGGAPVSSRRPG</sequence>
<gene>
    <name evidence="2" type="ORF">GCM10023147_38590</name>
</gene>
<keyword evidence="1" id="KW-1133">Transmembrane helix</keyword>
<evidence type="ECO:0000256" key="1">
    <source>
        <dbReference type="SAM" id="Phobius"/>
    </source>
</evidence>
<dbReference type="Proteomes" id="UP001500635">
    <property type="component" value="Unassembled WGS sequence"/>
</dbReference>
<accession>A0ABP8K556</accession>
<keyword evidence="1" id="KW-0812">Transmembrane</keyword>
<keyword evidence="1" id="KW-0472">Membrane</keyword>
<reference evidence="3" key="1">
    <citation type="journal article" date="2019" name="Int. J. Syst. Evol. Microbiol.">
        <title>The Global Catalogue of Microorganisms (GCM) 10K type strain sequencing project: providing services to taxonomists for standard genome sequencing and annotation.</title>
        <authorList>
            <consortium name="The Broad Institute Genomics Platform"/>
            <consortium name="The Broad Institute Genome Sequencing Center for Infectious Disease"/>
            <person name="Wu L."/>
            <person name="Ma J."/>
        </authorList>
    </citation>
    <scope>NUCLEOTIDE SEQUENCE [LARGE SCALE GENOMIC DNA]</scope>
    <source>
        <strain evidence="3">JCM 17688</strain>
    </source>
</reference>
<name>A0ABP8K556_9ACTN</name>
<organism evidence="2 3">
    <name type="scientific">Tsukamurella soli</name>
    <dbReference type="NCBI Taxonomy" id="644556"/>
    <lineage>
        <taxon>Bacteria</taxon>
        <taxon>Bacillati</taxon>
        <taxon>Actinomycetota</taxon>
        <taxon>Actinomycetes</taxon>
        <taxon>Mycobacteriales</taxon>
        <taxon>Tsukamurellaceae</taxon>
        <taxon>Tsukamurella</taxon>
    </lineage>
</organism>
<comment type="caution">
    <text evidence="2">The sequence shown here is derived from an EMBL/GenBank/DDBJ whole genome shotgun (WGS) entry which is preliminary data.</text>
</comment>
<feature type="transmembrane region" description="Helical" evidence="1">
    <location>
        <begin position="384"/>
        <end position="405"/>
    </location>
</feature>
<feature type="transmembrane region" description="Helical" evidence="1">
    <location>
        <begin position="328"/>
        <end position="345"/>
    </location>
</feature>
<feature type="transmembrane region" description="Helical" evidence="1">
    <location>
        <begin position="351"/>
        <end position="372"/>
    </location>
</feature>
<evidence type="ECO:0000313" key="3">
    <source>
        <dbReference type="Proteomes" id="UP001500635"/>
    </source>
</evidence>
<evidence type="ECO:0000313" key="2">
    <source>
        <dbReference type="EMBL" id="GAA4400183.1"/>
    </source>
</evidence>
<protein>
    <submittedName>
        <fullName evidence="2">Membrane protein</fullName>
    </submittedName>
</protein>
<feature type="transmembrane region" description="Helical" evidence="1">
    <location>
        <begin position="28"/>
        <end position="47"/>
    </location>
</feature>
<feature type="transmembrane region" description="Helical" evidence="1">
    <location>
        <begin position="210"/>
        <end position="230"/>
    </location>
</feature>
<dbReference type="EMBL" id="BAABFR010000077">
    <property type="protein sequence ID" value="GAA4400183.1"/>
    <property type="molecule type" value="Genomic_DNA"/>
</dbReference>
<feature type="transmembrane region" description="Helical" evidence="1">
    <location>
        <begin position="85"/>
        <end position="106"/>
    </location>
</feature>
<feature type="transmembrane region" description="Helical" evidence="1">
    <location>
        <begin position="118"/>
        <end position="135"/>
    </location>
</feature>
<feature type="transmembrane region" description="Helical" evidence="1">
    <location>
        <begin position="170"/>
        <end position="198"/>
    </location>
</feature>
<feature type="transmembrane region" description="Helical" evidence="1">
    <location>
        <begin position="290"/>
        <end position="308"/>
    </location>
</feature>
<keyword evidence="3" id="KW-1185">Reference proteome</keyword>